<feature type="chain" id="PRO_5045328197" evidence="6">
    <location>
        <begin position="22"/>
        <end position="162"/>
    </location>
</feature>
<evidence type="ECO:0000313" key="8">
    <source>
        <dbReference type="Proteomes" id="UP001210380"/>
    </source>
</evidence>
<keyword evidence="2 6" id="KW-0732">Signal</keyword>
<protein>
    <submittedName>
        <fullName evidence="7">LppP/LprE family lipoprotein</fullName>
    </submittedName>
</protein>
<feature type="signal peptide" evidence="6">
    <location>
        <begin position="1"/>
        <end position="21"/>
    </location>
</feature>
<evidence type="ECO:0000256" key="6">
    <source>
        <dbReference type="SAM" id="SignalP"/>
    </source>
</evidence>
<sequence>MRRSAGLLSLLVVLLAGCGQAPEPAPPAPTTQAPSTKEAEEFDLAAAMAEIEADGFTPTPPEGELAGPVRAIHAMCTGSANGRCQAVFFFDGQRLAQKMEVGLVSIVSQDGTAVRVEFPVYNADDPGCCPSGTPTRHTIRLVGGQLQADPPVGFDPNRPGDF</sequence>
<dbReference type="EMBL" id="JAQGLA010000050">
    <property type="protein sequence ID" value="MDA3628677.1"/>
    <property type="molecule type" value="Genomic_DNA"/>
</dbReference>
<evidence type="ECO:0000256" key="3">
    <source>
        <dbReference type="ARBA" id="ARBA00023136"/>
    </source>
</evidence>
<name>A0ABT4V3X5_9PSEU</name>
<dbReference type="PROSITE" id="PS51257">
    <property type="entry name" value="PROKAR_LIPOPROTEIN"/>
    <property type="match status" value="1"/>
</dbReference>
<evidence type="ECO:0000256" key="1">
    <source>
        <dbReference type="ARBA" id="ARBA00022475"/>
    </source>
</evidence>
<keyword evidence="5 7" id="KW-0449">Lipoprotein</keyword>
<evidence type="ECO:0000313" key="7">
    <source>
        <dbReference type="EMBL" id="MDA3628677.1"/>
    </source>
</evidence>
<accession>A0ABT4V3X5</accession>
<comment type="caution">
    <text evidence="7">The sequence shown here is derived from an EMBL/GenBank/DDBJ whole genome shotgun (WGS) entry which is preliminary data.</text>
</comment>
<keyword evidence="1" id="KW-1003">Cell membrane</keyword>
<dbReference type="Pfam" id="PF14041">
    <property type="entry name" value="Lipoprotein_21"/>
    <property type="match status" value="1"/>
</dbReference>
<evidence type="ECO:0000256" key="2">
    <source>
        <dbReference type="ARBA" id="ARBA00022729"/>
    </source>
</evidence>
<reference evidence="7 8" key="1">
    <citation type="submission" date="2022-11" db="EMBL/GenBank/DDBJ databases">
        <title>Draft genome sequence of Saccharopolyspora sp. WRP15-2 isolated from rhizosphere soils of wild rice in Thailand.</title>
        <authorList>
            <person name="Duangmal K."/>
            <person name="Kammanee S."/>
            <person name="Muangham S."/>
        </authorList>
    </citation>
    <scope>NUCLEOTIDE SEQUENCE [LARGE SCALE GENOMIC DNA]</scope>
    <source>
        <strain evidence="7 8">WRP15-2</strain>
    </source>
</reference>
<evidence type="ECO:0000256" key="5">
    <source>
        <dbReference type="ARBA" id="ARBA00023288"/>
    </source>
</evidence>
<dbReference type="Proteomes" id="UP001210380">
    <property type="component" value="Unassembled WGS sequence"/>
</dbReference>
<evidence type="ECO:0000256" key="4">
    <source>
        <dbReference type="ARBA" id="ARBA00023139"/>
    </source>
</evidence>
<gene>
    <name evidence="7" type="ORF">OU415_24810</name>
</gene>
<dbReference type="InterPro" id="IPR025971">
    <property type="entry name" value="LppP/LprE"/>
</dbReference>
<keyword evidence="4" id="KW-0564">Palmitate</keyword>
<keyword evidence="3" id="KW-0472">Membrane</keyword>
<organism evidence="7 8">
    <name type="scientific">Saccharopolyspora oryzae</name>
    <dbReference type="NCBI Taxonomy" id="2997343"/>
    <lineage>
        <taxon>Bacteria</taxon>
        <taxon>Bacillati</taxon>
        <taxon>Actinomycetota</taxon>
        <taxon>Actinomycetes</taxon>
        <taxon>Pseudonocardiales</taxon>
        <taxon>Pseudonocardiaceae</taxon>
        <taxon>Saccharopolyspora</taxon>
    </lineage>
</organism>
<dbReference type="RefSeq" id="WP_270951583.1">
    <property type="nucleotide sequence ID" value="NZ_JAQGLA010000050.1"/>
</dbReference>
<keyword evidence="8" id="KW-1185">Reference proteome</keyword>
<proteinExistence type="predicted"/>